<dbReference type="SUPFAM" id="SSF81296">
    <property type="entry name" value="E set domains"/>
    <property type="match status" value="1"/>
</dbReference>
<keyword evidence="6" id="KW-0560">Oxidoreductase</keyword>
<dbReference type="InterPro" id="IPR013788">
    <property type="entry name" value="Hemocyanin/hexamerin"/>
</dbReference>
<evidence type="ECO:0000256" key="4">
    <source>
        <dbReference type="ARBA" id="ARBA00022525"/>
    </source>
</evidence>
<dbReference type="InterPro" id="IPR000896">
    <property type="entry name" value="Hemocyanin/hexamerin_mid_dom"/>
</dbReference>
<evidence type="ECO:0000313" key="12">
    <source>
        <dbReference type="Proteomes" id="UP001307889"/>
    </source>
</evidence>
<dbReference type="InterPro" id="IPR014756">
    <property type="entry name" value="Ig_E-set"/>
</dbReference>
<dbReference type="PROSITE" id="PS00498">
    <property type="entry name" value="TYROSINASE_2"/>
    <property type="match status" value="1"/>
</dbReference>
<sequence>MRSDIRSLGTSAATNSLFVEELKMASSKASSDPRTLLFLFERPTEPVFMPKGDKGAVFDVPDEYLVERYRPLKDDLASRFGTEERIAVKTITLPDLSLPLQLGRRENFSLFLPHHKKMAARLIEIFMGMRTLEDFISASVYCRDRINPYLFIYALSVAILHRPDTQNLPIPSLTETFPEKFMDSAVFAQVKEETNIVEDSGQRIKIEIPVDYTASNLDIEHRLAYFREDLGINLHHWHWHLVYPTDTSQQIVQKDRRGELFYYMHQQVLARYNFERLSNSLGRVKRLNNWRDPIEEGYFPKLDSLVASRVWPPRFANTRLNDIDREQEQIRFDLQDLERWRDRIYAAIHSGSVIDKDGQSVALTESKGIDILGNMIESSTLSVNRNLYGDLHNLGHTAISFCHDPDNKNLEPFGVMGDTATAMRDPVFYRWHAFIDDIFQEHKNTLPRYTVAQLDYPGIAITGVQLVSQGEQPNIFSTFWEKSDVDLSNGLDFNPRGSVYATFTHLQHSTFRIKITIDNKTGADKIGTVRIFMSPKYDERGLSWSFRDQKNMFIEIDKFVVNLKPKQNTVERLSHQSSVTIPFERSFRNLNQAPQSGQELQRYMFCGCGWPHHMLIPKGTADGYPCELFVMVSNWADDKVEGRGDPVCADAASYCGVRDALYPDKRSMGYPFDRQPRAGVQSLQQFLTPNMRVQDVKIRFRNEYRDPEKSGSLPHRN</sequence>
<dbReference type="PANTHER" id="PTHR11511">
    <property type="entry name" value="LARVAL STORAGE PROTEIN/PHENOLOXIDASE"/>
    <property type="match status" value="1"/>
</dbReference>
<evidence type="ECO:0000256" key="5">
    <source>
        <dbReference type="ARBA" id="ARBA00022723"/>
    </source>
</evidence>
<evidence type="ECO:0000256" key="1">
    <source>
        <dbReference type="ARBA" id="ARBA00001973"/>
    </source>
</evidence>
<dbReference type="SUPFAM" id="SSF48050">
    <property type="entry name" value="Hemocyanin, N-terminal domain"/>
    <property type="match status" value="1"/>
</dbReference>
<keyword evidence="5" id="KW-0479">Metal-binding</keyword>
<dbReference type="Gene3D" id="1.10.1280.10">
    <property type="entry name" value="Di-copper center containing domain from catechol oxidase"/>
    <property type="match status" value="1"/>
</dbReference>
<dbReference type="Pfam" id="PF00372">
    <property type="entry name" value="Hemocyanin_M"/>
    <property type="match status" value="1"/>
</dbReference>
<evidence type="ECO:0000256" key="8">
    <source>
        <dbReference type="ARBA" id="ARBA00023033"/>
    </source>
</evidence>
<dbReference type="Pfam" id="PF03723">
    <property type="entry name" value="Hemocyanin_C"/>
    <property type="match status" value="1"/>
</dbReference>
<dbReference type="InterPro" id="IPR005203">
    <property type="entry name" value="Hemocyanin_C"/>
</dbReference>
<protein>
    <submittedName>
        <fullName evidence="11">Phenoloxidase subunit 2</fullName>
    </submittedName>
</protein>
<keyword evidence="8" id="KW-0503">Monooxygenase</keyword>
<comment type="subcellular location">
    <subcellularLocation>
        <location evidence="2">Secreted</location>
    </subcellularLocation>
</comment>
<dbReference type="InterPro" id="IPR008922">
    <property type="entry name" value="Di-copper_centre_dom_sf"/>
</dbReference>
<evidence type="ECO:0000259" key="10">
    <source>
        <dbReference type="PROSITE" id="PS00498"/>
    </source>
</evidence>
<dbReference type="SUPFAM" id="SSF48056">
    <property type="entry name" value="Di-copper centre-containing domain"/>
    <property type="match status" value="1"/>
</dbReference>
<dbReference type="PROSITE" id="PS00210">
    <property type="entry name" value="HEMOCYANIN_2"/>
    <property type="match status" value="1"/>
</dbReference>
<proteinExistence type="inferred from homology"/>
<evidence type="ECO:0000256" key="6">
    <source>
        <dbReference type="ARBA" id="ARBA00023002"/>
    </source>
</evidence>
<keyword evidence="9" id="KW-1015">Disulfide bond</keyword>
<comment type="cofactor">
    <cofactor evidence="1">
        <name>Cu(2+)</name>
        <dbReference type="ChEBI" id="CHEBI:29036"/>
    </cofactor>
</comment>
<evidence type="ECO:0000256" key="2">
    <source>
        <dbReference type="ARBA" id="ARBA00004613"/>
    </source>
</evidence>
<feature type="domain" description="Tyrosinase copper-binding" evidence="10">
    <location>
        <begin position="425"/>
        <end position="436"/>
    </location>
</feature>
<dbReference type="InterPro" id="IPR002227">
    <property type="entry name" value="Tyrosinase_Cu-bd"/>
</dbReference>
<evidence type="ECO:0000256" key="9">
    <source>
        <dbReference type="ARBA" id="ARBA00023157"/>
    </source>
</evidence>
<dbReference type="Pfam" id="PF03722">
    <property type="entry name" value="Hemocyanin_N"/>
    <property type="match status" value="1"/>
</dbReference>
<dbReference type="InterPro" id="IPR036697">
    <property type="entry name" value="Hemocyanin_N_sf"/>
</dbReference>
<dbReference type="Gene3D" id="1.20.1370.10">
    <property type="entry name" value="Hemocyanin, N-terminal domain"/>
    <property type="match status" value="1"/>
</dbReference>
<reference evidence="11 12" key="1">
    <citation type="submission" date="2023-09" db="EMBL/GenBank/DDBJ databases">
        <title>Nesidiocoris tenuis whole genome shotgun sequence.</title>
        <authorList>
            <person name="Shibata T."/>
            <person name="Shimoda M."/>
            <person name="Kobayashi T."/>
            <person name="Uehara T."/>
        </authorList>
    </citation>
    <scope>NUCLEOTIDE SEQUENCE [LARGE SCALE GENOMIC DNA]</scope>
    <source>
        <strain evidence="11 12">Japan</strain>
    </source>
</reference>
<accession>A0ABN7BAK2</accession>
<keyword evidence="7" id="KW-0186">Copper</keyword>
<gene>
    <name evidence="11" type="ORF">NTJ_13047</name>
</gene>
<organism evidence="11 12">
    <name type="scientific">Nesidiocoris tenuis</name>
    <dbReference type="NCBI Taxonomy" id="355587"/>
    <lineage>
        <taxon>Eukaryota</taxon>
        <taxon>Metazoa</taxon>
        <taxon>Ecdysozoa</taxon>
        <taxon>Arthropoda</taxon>
        <taxon>Hexapoda</taxon>
        <taxon>Insecta</taxon>
        <taxon>Pterygota</taxon>
        <taxon>Neoptera</taxon>
        <taxon>Paraneoptera</taxon>
        <taxon>Hemiptera</taxon>
        <taxon>Heteroptera</taxon>
        <taxon>Panheteroptera</taxon>
        <taxon>Cimicomorpha</taxon>
        <taxon>Miridae</taxon>
        <taxon>Dicyphina</taxon>
        <taxon>Nesidiocoris</taxon>
    </lineage>
</organism>
<keyword evidence="12" id="KW-1185">Reference proteome</keyword>
<dbReference type="PANTHER" id="PTHR11511:SF4">
    <property type="entry name" value="PHENOLOXIDASE 2-RELATED"/>
    <property type="match status" value="1"/>
</dbReference>
<keyword evidence="4" id="KW-0964">Secreted</keyword>
<evidence type="ECO:0000256" key="7">
    <source>
        <dbReference type="ARBA" id="ARBA00023008"/>
    </source>
</evidence>
<evidence type="ECO:0000256" key="3">
    <source>
        <dbReference type="ARBA" id="ARBA00009928"/>
    </source>
</evidence>
<name>A0ABN7BAK2_9HEMI</name>
<dbReference type="Gene3D" id="2.60.40.1520">
    <property type="entry name" value="Hemocyanin, C-terminal domain"/>
    <property type="match status" value="1"/>
</dbReference>
<dbReference type="InterPro" id="IPR037020">
    <property type="entry name" value="Hemocyanin_C_sf"/>
</dbReference>
<dbReference type="PROSITE" id="PS00209">
    <property type="entry name" value="HEMOCYANIN_1"/>
    <property type="match status" value="1"/>
</dbReference>
<dbReference type="PRINTS" id="PR00187">
    <property type="entry name" value="HAEMOCYANIN"/>
</dbReference>
<dbReference type="InterPro" id="IPR005204">
    <property type="entry name" value="Hemocyanin_N"/>
</dbReference>
<evidence type="ECO:0000313" key="11">
    <source>
        <dbReference type="EMBL" id="BET00231.1"/>
    </source>
</evidence>
<dbReference type="EMBL" id="AP028919">
    <property type="protein sequence ID" value="BET00231.1"/>
    <property type="molecule type" value="Genomic_DNA"/>
</dbReference>
<dbReference type="Proteomes" id="UP001307889">
    <property type="component" value="Chromosome 11"/>
</dbReference>
<comment type="similarity">
    <text evidence="3">Belongs to the tyrosinase family.</text>
</comment>